<name>A0ABY8T0D1_9BURK</name>
<gene>
    <name evidence="2" type="ORF">QMY55_08205</name>
</gene>
<organism evidence="2 3">
    <name type="scientific">Comamonas resistens</name>
    <dbReference type="NCBI Taxonomy" id="3046670"/>
    <lineage>
        <taxon>Bacteria</taxon>
        <taxon>Pseudomonadati</taxon>
        <taxon>Pseudomonadota</taxon>
        <taxon>Betaproteobacteria</taxon>
        <taxon>Burkholderiales</taxon>
        <taxon>Comamonadaceae</taxon>
        <taxon>Comamonas</taxon>
    </lineage>
</organism>
<dbReference type="RefSeq" id="WP_283488133.1">
    <property type="nucleotide sequence ID" value="NZ_CP125947.1"/>
</dbReference>
<protein>
    <submittedName>
        <fullName evidence="2">Dipeptidyl aminopeptidase</fullName>
    </submittedName>
</protein>
<dbReference type="PANTHER" id="PTHR22946">
    <property type="entry name" value="DIENELACTONE HYDROLASE DOMAIN-CONTAINING PROTEIN-RELATED"/>
    <property type="match status" value="1"/>
</dbReference>
<dbReference type="SUPFAM" id="SSF53474">
    <property type="entry name" value="alpha/beta-Hydrolases"/>
    <property type="match status" value="1"/>
</dbReference>
<dbReference type="EMBL" id="CP125947">
    <property type="protein sequence ID" value="WHS67086.1"/>
    <property type="molecule type" value="Genomic_DNA"/>
</dbReference>
<reference evidence="2 3" key="1">
    <citation type="submission" date="2023-05" db="EMBL/GenBank/DDBJ databases">
        <authorList>
            <person name="Yin Y."/>
            <person name="Lu Z."/>
        </authorList>
    </citation>
    <scope>NUCLEOTIDE SEQUENCE [LARGE SCALE GENOMIC DNA]</scope>
    <source>
        <strain evidence="2 3">ZM22</strain>
    </source>
</reference>
<evidence type="ECO:0000256" key="1">
    <source>
        <dbReference type="ARBA" id="ARBA00022801"/>
    </source>
</evidence>
<dbReference type="Proteomes" id="UP001240697">
    <property type="component" value="Chromosome"/>
</dbReference>
<dbReference type="Gene3D" id="3.40.50.1820">
    <property type="entry name" value="alpha/beta hydrolase"/>
    <property type="match status" value="1"/>
</dbReference>
<accession>A0ABY8T0D1</accession>
<proteinExistence type="predicted"/>
<sequence length="414" mass="45247">MRGQKGRILPAIAVLLLVAFVGMKMTSRGWMSLDKLKDRVEAERPMPLVWPPALAAADEGFCHTVKLNLAQIDKAQEEGLAVDKSRRCISRTTMAEYEAEKARHAAARRANAARREEQAQIEKTVEQQISTGAITLQNLLQARAGLQTQIVTALLPNARTAIAPMPQPPAQWFVPMSYASGNLQLKAFVTPDPGGGRKLPLMVWLTGGDSNTLGDFWTEGAAANDQSAAAFRKAGMAMLFPALRGGNDNPGQREYFWGEVQDVAAAILQAAQLPYVDASRIYLGGHSTGATLALLTASAGLPVQGVFAFGPVDDISGYDWPVKWGQLPVEERRLRSPMYWLHGIKSPTWIIEGSKRPSNINSLDNLCAVRKSEHVHCVTVHGSDHFSVLQPMTRRIASQLVMGQPVQLQRDEKL</sequence>
<dbReference type="InterPro" id="IPR029058">
    <property type="entry name" value="AB_hydrolase_fold"/>
</dbReference>
<dbReference type="InterPro" id="IPR050261">
    <property type="entry name" value="FrsA_esterase"/>
</dbReference>
<evidence type="ECO:0000313" key="2">
    <source>
        <dbReference type="EMBL" id="WHS67086.1"/>
    </source>
</evidence>
<keyword evidence="1" id="KW-0378">Hydrolase</keyword>
<keyword evidence="2" id="KW-0031">Aminopeptidase</keyword>
<keyword evidence="2" id="KW-0645">Protease</keyword>
<dbReference type="PANTHER" id="PTHR22946:SF9">
    <property type="entry name" value="POLYKETIDE TRANSFERASE AF380"/>
    <property type="match status" value="1"/>
</dbReference>
<dbReference type="GO" id="GO:0004177">
    <property type="term" value="F:aminopeptidase activity"/>
    <property type="evidence" value="ECO:0007669"/>
    <property type="project" value="UniProtKB-KW"/>
</dbReference>
<keyword evidence="3" id="KW-1185">Reference proteome</keyword>
<evidence type="ECO:0000313" key="3">
    <source>
        <dbReference type="Proteomes" id="UP001240697"/>
    </source>
</evidence>